<dbReference type="Pfam" id="PF00797">
    <property type="entry name" value="Acetyltransf_2"/>
    <property type="match status" value="1"/>
</dbReference>
<dbReference type="InterPro" id="IPR029058">
    <property type="entry name" value="AB_hydrolase_fold"/>
</dbReference>
<proteinExistence type="inferred from homology"/>
<dbReference type="PANTHER" id="PTHR11786">
    <property type="entry name" value="N-HYDROXYARYLAMINE O-ACETYLTRANSFERASE"/>
    <property type="match status" value="1"/>
</dbReference>
<dbReference type="EMBL" id="CAMXCT010005813">
    <property type="protein sequence ID" value="CAI4013324.1"/>
    <property type="molecule type" value="Genomic_DNA"/>
</dbReference>
<dbReference type="AlphaFoldDB" id="A0A9P1DQB7"/>
<feature type="region of interest" description="Disordered" evidence="2">
    <location>
        <begin position="898"/>
        <end position="924"/>
    </location>
</feature>
<feature type="compositionally biased region" description="Basic and acidic residues" evidence="2">
    <location>
        <begin position="898"/>
        <end position="912"/>
    </location>
</feature>
<reference evidence="4" key="2">
    <citation type="submission" date="2024-04" db="EMBL/GenBank/DDBJ databases">
        <authorList>
            <person name="Chen Y."/>
            <person name="Shah S."/>
            <person name="Dougan E. K."/>
            <person name="Thang M."/>
            <person name="Chan C."/>
        </authorList>
    </citation>
    <scope>NUCLEOTIDE SEQUENCE [LARGE SCALE GENOMIC DNA]</scope>
</reference>
<reference evidence="3" key="1">
    <citation type="submission" date="2022-10" db="EMBL/GenBank/DDBJ databases">
        <authorList>
            <person name="Chen Y."/>
            <person name="Dougan E. K."/>
            <person name="Chan C."/>
            <person name="Rhodes N."/>
            <person name="Thang M."/>
        </authorList>
    </citation>
    <scope>NUCLEOTIDE SEQUENCE</scope>
</reference>
<dbReference type="SUPFAM" id="SSF54001">
    <property type="entry name" value="Cysteine proteinases"/>
    <property type="match status" value="1"/>
</dbReference>
<evidence type="ECO:0000313" key="6">
    <source>
        <dbReference type="Proteomes" id="UP001152797"/>
    </source>
</evidence>
<dbReference type="SUPFAM" id="SSF53474">
    <property type="entry name" value="alpha/beta-Hydrolases"/>
    <property type="match status" value="1"/>
</dbReference>
<dbReference type="EMBL" id="CAMXCT030005813">
    <property type="protein sequence ID" value="CAL4800636.1"/>
    <property type="molecule type" value="Genomic_DNA"/>
</dbReference>
<comment type="similarity">
    <text evidence="1">Belongs to the arylamine N-acetyltransferase family.</text>
</comment>
<dbReference type="PANTHER" id="PTHR11786:SF0">
    <property type="entry name" value="ARYLAMINE N-ACETYLTRANSFERASE 4-RELATED"/>
    <property type="match status" value="1"/>
</dbReference>
<dbReference type="InterPro" id="IPR038765">
    <property type="entry name" value="Papain-like_cys_pep_sf"/>
</dbReference>
<evidence type="ECO:0000313" key="5">
    <source>
        <dbReference type="EMBL" id="CAL4800636.1"/>
    </source>
</evidence>
<sequence length="1180" mass="132935">MRRSLLMNNSQDFAMGICVGGAFLETKELARRIAPILNDDCSPLWALPIGRMNFIYALQSHWPTFLQLQLLSERISREYRYYGNLCDLLNAELPFAAEFFHNVRPKELEGQVRMCGGLRIVLRYLDRAVKTTRLSADWLGDITAAERLLKMLAHGSSLAELLSAIGQLPEERSPWVLLNRMQKRWWCPQNPGLKDAILAMGKEDWKRVLGRLGLNCSCIIPDNSSGLLGDDRRPVPCSMRESYADLVLDSACNPNAAYYEAMVYQPGILKFWLNRGCNLFLFNYAGYGRSSGKPSPSRVSQDGEAVVRFLRSRGVTNLGIYGRSIGGVAACYVARRFPEVKILITDRTMSTLEGAARYMYGGWAAKGLRATCNENLEALLKRCSLDPAILQEKPSKKLLYYVHRQFFLELPFENLSVLRENWISLDVNDIINKICGPPRRGGYCFELNKLLASILQHLGFHVQPLASRVFQDDGQTPRLPTPPVQTHMCLLVAPELGGETFLCDVAFGKVGLLEPLSLNMLNKGAVKNGHARMKLISSTRRQMSGIDYEIYTLWYTSTDTETDWIRGYAFLPVQDCHLLDFIPLNGSVHGYFESPFTHRLWCETRSPSHVRIFGTLPCITTGHNGCVTGLGTEWVMNDGETLGTGRGHGYLRVLKSTIESGRHLQQLLQSHFRLDLSLEECRNLYGAPALWSRLLALRRRAARLQAPALSALWHWMSLMAVPTVALALCWRWSRLLALRRRAARLQAPALSALWHWMSLMAVPTVALALCWRPLERTVLEGEMALAMTRVRARDLPQWIPLQSMVADNTENFLEVRCHKVLICDPRDQMILDPAALRTEVALKVLERLSSEERIQVDDGSLKSFEEAWRFFDVLFSLREGEEDDAFCGRSRQLAAADSRPEVPKALEERGEGRGTGAGAQGERLKTSWLEDHPDVVRLLLPCEDQLQQLFELCEGIEGAGVTLPEALEGKNCCHSLRCLIANMQVWGAVGNPRAEGADFALLTEKGQEIPQNLWEIDQFLSKDDVSAHYVSPIRLEELMKTLHPDVVARYHRQLARMRVTVVWREFRRRQSLLQGALGNLQVPPGDLDKQLDLDRLVRTVLLHLDEIGGFISLLAGFFKSVDLVNVDDAQAGHDARPVIDRSQAGYAMHVDCGHNGPLDEVDLRQLELHLRVAHFGMAAV</sequence>
<dbReference type="Proteomes" id="UP001152797">
    <property type="component" value="Unassembled WGS sequence"/>
</dbReference>
<accession>A0A9P1DQB7</accession>
<keyword evidence="6" id="KW-1185">Reference proteome</keyword>
<evidence type="ECO:0000256" key="1">
    <source>
        <dbReference type="ARBA" id="ARBA00006547"/>
    </source>
</evidence>
<evidence type="ECO:0000256" key="2">
    <source>
        <dbReference type="SAM" id="MobiDB-lite"/>
    </source>
</evidence>
<protein>
    <submittedName>
        <fullName evidence="5">Arylamine N-acetyltransferase</fullName>
    </submittedName>
</protein>
<name>A0A9P1DQB7_9DINO</name>
<evidence type="ECO:0000313" key="3">
    <source>
        <dbReference type="EMBL" id="CAI4013324.1"/>
    </source>
</evidence>
<comment type="caution">
    <text evidence="3">The sequence shown here is derived from an EMBL/GenBank/DDBJ whole genome shotgun (WGS) entry which is preliminary data.</text>
</comment>
<dbReference type="OrthoDB" id="415685at2759"/>
<dbReference type="EMBL" id="CAMXCT020005813">
    <property type="protein sequence ID" value="CAL1166699.1"/>
    <property type="molecule type" value="Genomic_DNA"/>
</dbReference>
<organism evidence="3">
    <name type="scientific">Cladocopium goreaui</name>
    <dbReference type="NCBI Taxonomy" id="2562237"/>
    <lineage>
        <taxon>Eukaryota</taxon>
        <taxon>Sar</taxon>
        <taxon>Alveolata</taxon>
        <taxon>Dinophyceae</taxon>
        <taxon>Suessiales</taxon>
        <taxon>Symbiodiniaceae</taxon>
        <taxon>Cladocopium</taxon>
    </lineage>
</organism>
<gene>
    <name evidence="3" type="ORF">C1SCF055_LOCUS38309</name>
</gene>
<evidence type="ECO:0000313" key="4">
    <source>
        <dbReference type="EMBL" id="CAL1166699.1"/>
    </source>
</evidence>
<dbReference type="InterPro" id="IPR001447">
    <property type="entry name" value="Arylamine_N-AcTrfase"/>
</dbReference>
<dbReference type="Gene3D" id="3.30.2140.20">
    <property type="match status" value="1"/>
</dbReference>
<dbReference type="Gene3D" id="3.40.50.1820">
    <property type="entry name" value="alpha/beta hydrolase"/>
    <property type="match status" value="1"/>
</dbReference>
<dbReference type="InterPro" id="IPR053710">
    <property type="entry name" value="Arylamine_NAT_domain_sf"/>
</dbReference>
<dbReference type="GO" id="GO:0016407">
    <property type="term" value="F:acetyltransferase activity"/>
    <property type="evidence" value="ECO:0007669"/>
    <property type="project" value="InterPro"/>
</dbReference>